<evidence type="ECO:0000313" key="3">
    <source>
        <dbReference type="EMBL" id="KAF5727543.1"/>
    </source>
</evidence>
<name>A0A7J7C097_TRIWF</name>
<organism evidence="3 4">
    <name type="scientific">Tripterygium wilfordii</name>
    <name type="common">Thunder God vine</name>
    <dbReference type="NCBI Taxonomy" id="458696"/>
    <lineage>
        <taxon>Eukaryota</taxon>
        <taxon>Viridiplantae</taxon>
        <taxon>Streptophyta</taxon>
        <taxon>Embryophyta</taxon>
        <taxon>Tracheophyta</taxon>
        <taxon>Spermatophyta</taxon>
        <taxon>Magnoliopsida</taxon>
        <taxon>eudicotyledons</taxon>
        <taxon>Gunneridae</taxon>
        <taxon>Pentapetalae</taxon>
        <taxon>rosids</taxon>
        <taxon>fabids</taxon>
        <taxon>Celastrales</taxon>
        <taxon>Celastraceae</taxon>
        <taxon>Tripterygium</taxon>
    </lineage>
</organism>
<feature type="compositionally biased region" description="Low complexity" evidence="1">
    <location>
        <begin position="26"/>
        <end position="42"/>
    </location>
</feature>
<accession>A0A7J7C097</accession>
<dbReference type="Proteomes" id="UP000593562">
    <property type="component" value="Unassembled WGS sequence"/>
</dbReference>
<evidence type="ECO:0000259" key="2">
    <source>
        <dbReference type="PROSITE" id="PS50030"/>
    </source>
</evidence>
<evidence type="ECO:0000313" key="4">
    <source>
        <dbReference type="Proteomes" id="UP000593562"/>
    </source>
</evidence>
<dbReference type="SUPFAM" id="SSF46934">
    <property type="entry name" value="UBA-like"/>
    <property type="match status" value="1"/>
</dbReference>
<dbReference type="EMBL" id="JAAARO010000022">
    <property type="protein sequence ID" value="KAF5727543.1"/>
    <property type="molecule type" value="Genomic_DNA"/>
</dbReference>
<protein>
    <recommendedName>
        <fullName evidence="2">UBA domain-containing protein</fullName>
    </recommendedName>
</protein>
<reference evidence="3 4" key="1">
    <citation type="journal article" date="2020" name="Nat. Commun.">
        <title>Genome of Tripterygium wilfordii and identification of cytochrome P450 involved in triptolide biosynthesis.</title>
        <authorList>
            <person name="Tu L."/>
            <person name="Su P."/>
            <person name="Zhang Z."/>
            <person name="Gao L."/>
            <person name="Wang J."/>
            <person name="Hu T."/>
            <person name="Zhou J."/>
            <person name="Zhang Y."/>
            <person name="Zhao Y."/>
            <person name="Liu Y."/>
            <person name="Song Y."/>
            <person name="Tong Y."/>
            <person name="Lu Y."/>
            <person name="Yang J."/>
            <person name="Xu C."/>
            <person name="Jia M."/>
            <person name="Peters R.J."/>
            <person name="Huang L."/>
            <person name="Gao W."/>
        </authorList>
    </citation>
    <scope>NUCLEOTIDE SEQUENCE [LARGE SCALE GENOMIC DNA]</scope>
    <source>
        <strain evidence="4">cv. XIE 37</strain>
        <tissue evidence="3">Leaf</tissue>
    </source>
</reference>
<dbReference type="PROSITE" id="PS50030">
    <property type="entry name" value="UBA"/>
    <property type="match status" value="1"/>
</dbReference>
<dbReference type="InParanoid" id="A0A7J7C097"/>
<proteinExistence type="predicted"/>
<dbReference type="InterPro" id="IPR009060">
    <property type="entry name" value="UBA-like_sf"/>
</dbReference>
<evidence type="ECO:0000256" key="1">
    <source>
        <dbReference type="SAM" id="MobiDB-lite"/>
    </source>
</evidence>
<sequence length="109" mass="11856">MERMVMEASRAEYLADDNFKGHKESSTSSAEPSSSCTRSSGSETKLGSGREQGSQHTVLSSSMRMLLSMGFTYLQAMKAYSIFGDDVDSMVCYLLETGNGSRQKGKATE</sequence>
<feature type="domain" description="UBA" evidence="2">
    <location>
        <begin position="57"/>
        <end position="97"/>
    </location>
</feature>
<dbReference type="InterPro" id="IPR015940">
    <property type="entry name" value="UBA"/>
</dbReference>
<comment type="caution">
    <text evidence="3">The sequence shown here is derived from an EMBL/GenBank/DDBJ whole genome shotgun (WGS) entry which is preliminary data.</text>
</comment>
<dbReference type="Gene3D" id="1.10.8.10">
    <property type="entry name" value="DNA helicase RuvA subunit, C-terminal domain"/>
    <property type="match status" value="1"/>
</dbReference>
<feature type="region of interest" description="Disordered" evidence="1">
    <location>
        <begin position="16"/>
        <end position="58"/>
    </location>
</feature>
<gene>
    <name evidence="3" type="ORF">HS088_TW22G01239</name>
</gene>
<keyword evidence="4" id="KW-1185">Reference proteome</keyword>
<dbReference type="AlphaFoldDB" id="A0A7J7C097"/>